<dbReference type="RefSeq" id="WP_065058494.1">
    <property type="nucleotide sequence ID" value="NZ_CADFGN010000008.1"/>
</dbReference>
<evidence type="ECO:0000313" key="6">
    <source>
        <dbReference type="EMBL" id="PXX16875.1"/>
    </source>
</evidence>
<dbReference type="PANTHER" id="PTHR30055">
    <property type="entry name" value="HTH-TYPE TRANSCRIPTIONAL REGULATOR RUTR"/>
    <property type="match status" value="1"/>
</dbReference>
<keyword evidence="3" id="KW-0804">Transcription</keyword>
<evidence type="ECO:0000256" key="3">
    <source>
        <dbReference type="ARBA" id="ARBA00023163"/>
    </source>
</evidence>
<dbReference type="Pfam" id="PF00440">
    <property type="entry name" value="TetR_N"/>
    <property type="match status" value="1"/>
</dbReference>
<comment type="caution">
    <text evidence="7">The sequence shown here is derived from an EMBL/GenBank/DDBJ whole genome shotgun (WGS) entry which is preliminary data.</text>
</comment>
<evidence type="ECO:0000313" key="7">
    <source>
        <dbReference type="EMBL" id="SEJ69683.1"/>
    </source>
</evidence>
<keyword evidence="1" id="KW-0805">Transcription regulation</keyword>
<evidence type="ECO:0000313" key="9">
    <source>
        <dbReference type="Proteomes" id="UP000247515"/>
    </source>
</evidence>
<dbReference type="Proteomes" id="UP000247515">
    <property type="component" value="Unassembled WGS sequence"/>
</dbReference>
<dbReference type="OrthoDB" id="5816932at2"/>
<dbReference type="PRINTS" id="PR00455">
    <property type="entry name" value="HTHTETR"/>
</dbReference>
<evidence type="ECO:0000256" key="4">
    <source>
        <dbReference type="PROSITE-ProRule" id="PRU00335"/>
    </source>
</evidence>
<dbReference type="EMBL" id="FNZM01000007">
    <property type="protein sequence ID" value="SEJ69683.1"/>
    <property type="molecule type" value="Genomic_DNA"/>
</dbReference>
<dbReference type="InterPro" id="IPR009057">
    <property type="entry name" value="Homeodomain-like_sf"/>
</dbReference>
<feature type="DNA-binding region" description="H-T-H motif" evidence="4">
    <location>
        <begin position="44"/>
        <end position="63"/>
    </location>
</feature>
<evidence type="ECO:0000256" key="2">
    <source>
        <dbReference type="ARBA" id="ARBA00023125"/>
    </source>
</evidence>
<dbReference type="AlphaFoldDB" id="A0A1A5XJ14"/>
<dbReference type="Gene3D" id="1.10.357.10">
    <property type="entry name" value="Tetracycline Repressor, domain 2"/>
    <property type="match status" value="1"/>
</dbReference>
<evidence type="ECO:0000259" key="5">
    <source>
        <dbReference type="PROSITE" id="PS50977"/>
    </source>
</evidence>
<dbReference type="GO" id="GO:0003700">
    <property type="term" value="F:DNA-binding transcription factor activity"/>
    <property type="evidence" value="ECO:0007669"/>
    <property type="project" value="TreeGrafter"/>
</dbReference>
<dbReference type="Proteomes" id="UP000183529">
    <property type="component" value="Unassembled WGS sequence"/>
</dbReference>
<name>A0A1A5XJ14_9BURK</name>
<feature type="domain" description="HTH tetR-type" evidence="5">
    <location>
        <begin position="21"/>
        <end position="81"/>
    </location>
</feature>
<dbReference type="PROSITE" id="PS50977">
    <property type="entry name" value="HTH_TETR_2"/>
    <property type="match status" value="1"/>
</dbReference>
<dbReference type="InterPro" id="IPR001647">
    <property type="entry name" value="HTH_TetR"/>
</dbReference>
<dbReference type="EMBL" id="QJJV01000007">
    <property type="protein sequence ID" value="PXX16875.1"/>
    <property type="molecule type" value="Genomic_DNA"/>
</dbReference>
<protein>
    <submittedName>
        <fullName evidence="6">TetR family transcriptional regulator</fullName>
    </submittedName>
    <submittedName>
        <fullName evidence="7">Transcriptional regulator, TetR family</fullName>
    </submittedName>
</protein>
<organism evidence="7 8">
    <name type="scientific">Paraburkholderia tropica</name>
    <dbReference type="NCBI Taxonomy" id="92647"/>
    <lineage>
        <taxon>Bacteria</taxon>
        <taxon>Pseudomonadati</taxon>
        <taxon>Pseudomonadota</taxon>
        <taxon>Betaproteobacteria</taxon>
        <taxon>Burkholderiales</taxon>
        <taxon>Burkholderiaceae</taxon>
        <taxon>Paraburkholderia</taxon>
    </lineage>
</organism>
<accession>A0A1A5XJ14</accession>
<sequence length="212" mass="23716">MNNATPNTAPRVRRTQHERSTAARVALINATLACLAEVGLAKASISEICQRAGLSRGALLHHFPHKNELLVAAYVAWISGKLDTLEQRIENGASVRDEVRVWRAQMRETFPMTQEFYGALRSDADLRERFNAALLTHSIGDDMRHHPANTRIDQSPAPWLTRYVIACFIRGLCLQELFVRDASVPDQAFDHFIEILSAHIEGTVAREALPVP</sequence>
<dbReference type="PANTHER" id="PTHR30055:SF234">
    <property type="entry name" value="HTH-TYPE TRANSCRIPTIONAL REGULATOR BETI"/>
    <property type="match status" value="1"/>
</dbReference>
<evidence type="ECO:0000313" key="8">
    <source>
        <dbReference type="Proteomes" id="UP000183529"/>
    </source>
</evidence>
<evidence type="ECO:0000256" key="1">
    <source>
        <dbReference type="ARBA" id="ARBA00023015"/>
    </source>
</evidence>
<reference evidence="7 8" key="1">
    <citation type="submission" date="2016-10" db="EMBL/GenBank/DDBJ databases">
        <authorList>
            <person name="Varghese N."/>
            <person name="Submissions S."/>
        </authorList>
    </citation>
    <scope>NUCLEOTIDE SEQUENCE [LARGE SCALE GENOMIC DNA]</scope>
    <source>
        <strain evidence="7 8">LMG 22274</strain>
    </source>
</reference>
<keyword evidence="2 4" id="KW-0238">DNA-binding</keyword>
<dbReference type="GO" id="GO:0000976">
    <property type="term" value="F:transcription cis-regulatory region binding"/>
    <property type="evidence" value="ECO:0007669"/>
    <property type="project" value="TreeGrafter"/>
</dbReference>
<reference evidence="6 9" key="2">
    <citation type="submission" date="2018-05" db="EMBL/GenBank/DDBJ databases">
        <title>Genomic Encyclopedia of Type Strains, Phase IV (KMG-V): Genome sequencing to study the core and pangenomes of soil and plant-associated prokaryotes.</title>
        <authorList>
            <person name="Whitman W."/>
        </authorList>
    </citation>
    <scope>NUCLEOTIDE SEQUENCE [LARGE SCALE GENOMIC DNA]</scope>
    <source>
        <strain evidence="6 9">SIr-6563</strain>
    </source>
</reference>
<dbReference type="GeneID" id="61306917"/>
<gene>
    <name evidence="6" type="ORF">C7400_10784</name>
    <name evidence="7" type="ORF">SAMN05216550_107231</name>
</gene>
<keyword evidence="9" id="KW-1185">Reference proteome</keyword>
<dbReference type="SUPFAM" id="SSF46689">
    <property type="entry name" value="Homeodomain-like"/>
    <property type="match status" value="1"/>
</dbReference>
<proteinExistence type="predicted"/>
<dbReference type="InterPro" id="IPR050109">
    <property type="entry name" value="HTH-type_TetR-like_transc_reg"/>
</dbReference>